<protein>
    <recommendedName>
        <fullName evidence="3">SSD domain-containing protein</fullName>
    </recommendedName>
</protein>
<dbReference type="Proteomes" id="UP000001593">
    <property type="component" value="Unassembled WGS sequence"/>
</dbReference>
<proteinExistence type="inferred from homology"/>
<dbReference type="PANTHER" id="PTHR10796">
    <property type="entry name" value="PATCHED-RELATED"/>
    <property type="match status" value="1"/>
</dbReference>
<dbReference type="AlphaFoldDB" id="A7T0W6"/>
<feature type="non-terminal residue" evidence="4">
    <location>
        <position position="226"/>
    </location>
</feature>
<feature type="domain" description="SSD" evidence="3">
    <location>
        <begin position="1"/>
        <end position="107"/>
    </location>
</feature>
<organism evidence="4 5">
    <name type="scientific">Nematostella vectensis</name>
    <name type="common">Starlet sea anemone</name>
    <dbReference type="NCBI Taxonomy" id="45351"/>
    <lineage>
        <taxon>Eukaryota</taxon>
        <taxon>Metazoa</taxon>
        <taxon>Cnidaria</taxon>
        <taxon>Anthozoa</taxon>
        <taxon>Hexacorallia</taxon>
        <taxon>Actiniaria</taxon>
        <taxon>Edwardsiidae</taxon>
        <taxon>Nematostella</taxon>
    </lineage>
</organism>
<feature type="transmembrane region" description="Helical" evidence="2">
    <location>
        <begin position="49"/>
        <end position="72"/>
    </location>
</feature>
<keyword evidence="2" id="KW-0472">Membrane</keyword>
<accession>A7T0W6</accession>
<comment type="similarity">
    <text evidence="1">Belongs to the patched family.</text>
</comment>
<evidence type="ECO:0000313" key="5">
    <source>
        <dbReference type="Proteomes" id="UP000001593"/>
    </source>
</evidence>
<dbReference type="HOGENOM" id="CLU_1227479_0_0_1"/>
<dbReference type="SUPFAM" id="SSF82866">
    <property type="entry name" value="Multidrug efflux transporter AcrB transmembrane domain"/>
    <property type="match status" value="1"/>
</dbReference>
<gene>
    <name evidence="4" type="ORF">NEMVEDRAFT_v1g140877</name>
</gene>
<evidence type="ECO:0000259" key="3">
    <source>
        <dbReference type="PROSITE" id="PS50156"/>
    </source>
</evidence>
<dbReference type="eggNOG" id="KOG1934">
    <property type="taxonomic scope" value="Eukaryota"/>
</dbReference>
<dbReference type="InterPro" id="IPR051697">
    <property type="entry name" value="Patched_domain-protein"/>
</dbReference>
<reference evidence="4 5" key="1">
    <citation type="journal article" date="2007" name="Science">
        <title>Sea anemone genome reveals ancestral eumetazoan gene repertoire and genomic organization.</title>
        <authorList>
            <person name="Putnam N.H."/>
            <person name="Srivastava M."/>
            <person name="Hellsten U."/>
            <person name="Dirks B."/>
            <person name="Chapman J."/>
            <person name="Salamov A."/>
            <person name="Terry A."/>
            <person name="Shapiro H."/>
            <person name="Lindquist E."/>
            <person name="Kapitonov V.V."/>
            <person name="Jurka J."/>
            <person name="Genikhovich G."/>
            <person name="Grigoriev I.V."/>
            <person name="Lucas S.M."/>
            <person name="Steele R.E."/>
            <person name="Finnerty J.R."/>
            <person name="Technau U."/>
            <person name="Martindale M.Q."/>
            <person name="Rokhsar D.S."/>
        </authorList>
    </citation>
    <scope>NUCLEOTIDE SEQUENCE [LARGE SCALE GENOMIC DNA]</scope>
    <source>
        <strain evidence="5">CH2 X CH6</strain>
    </source>
</reference>
<dbReference type="EMBL" id="DS470055">
    <property type="protein sequence ID" value="EDO30398.1"/>
    <property type="molecule type" value="Genomic_DNA"/>
</dbReference>
<evidence type="ECO:0000256" key="1">
    <source>
        <dbReference type="ARBA" id="ARBA00005585"/>
    </source>
</evidence>
<dbReference type="Gene3D" id="1.20.1640.10">
    <property type="entry name" value="Multidrug efflux transporter AcrB transmembrane domain"/>
    <property type="match status" value="1"/>
</dbReference>
<dbReference type="PANTHER" id="PTHR10796:SF92">
    <property type="entry name" value="PATCHED-RELATED, ISOFORM A"/>
    <property type="match status" value="1"/>
</dbReference>
<dbReference type="OMA" id="IAINECR"/>
<dbReference type="PROSITE" id="PS50156">
    <property type="entry name" value="SSD"/>
    <property type="match status" value="1"/>
</dbReference>
<dbReference type="Pfam" id="PF12349">
    <property type="entry name" value="Sterol-sensing"/>
    <property type="match status" value="1"/>
</dbReference>
<keyword evidence="2" id="KW-1133">Transmembrane helix</keyword>
<keyword evidence="5" id="KW-1185">Reference proteome</keyword>
<dbReference type="InParanoid" id="A7T0W6"/>
<name>A7T0W6_NEMVE</name>
<feature type="transmembrane region" description="Helical" evidence="2">
    <location>
        <begin position="84"/>
        <end position="107"/>
    </location>
</feature>
<evidence type="ECO:0000256" key="2">
    <source>
        <dbReference type="SAM" id="Phobius"/>
    </source>
</evidence>
<dbReference type="PhylomeDB" id="A7T0W6"/>
<feature type="transmembrane region" description="Helical" evidence="2">
    <location>
        <begin position="6"/>
        <end position="28"/>
    </location>
</feature>
<dbReference type="InterPro" id="IPR053958">
    <property type="entry name" value="HMGCR/SNAP/NPC1-like_SSD"/>
</dbReference>
<dbReference type="InterPro" id="IPR000731">
    <property type="entry name" value="SSD"/>
</dbReference>
<feature type="transmembrane region" description="Helical" evidence="2">
    <location>
        <begin position="157"/>
        <end position="178"/>
    </location>
</feature>
<evidence type="ECO:0000313" key="4">
    <source>
        <dbReference type="EMBL" id="EDO30398.1"/>
    </source>
</evidence>
<keyword evidence="2" id="KW-0812">Transmembrane</keyword>
<sequence>MAVGTPFISLVGVLPFLVVGIGIDDMFIIINELDRQDNKLSVIETIRLVMANSGMTVTMTTVTDLIAFVVSATTAFPCIRYFCIYASFTVTFSYIMTITFFVAMASFDVRRIKSNRRDLCPFIYAWPPKKGDPPWDEPVPAKANIVMRKYAQFLMQTPVRVIVVGISIAVLGVSIWGATNISQRFDRRLLAKDGSYFKNFLTAQEKYFNMKLEVSIVLDSQLDYEN</sequence>